<dbReference type="RefSeq" id="WP_345186130.1">
    <property type="nucleotide sequence ID" value="NZ_BAABGP010000011.1"/>
</dbReference>
<dbReference type="InterPro" id="IPR010994">
    <property type="entry name" value="RuvA_2-like"/>
</dbReference>
<evidence type="ECO:0000259" key="2">
    <source>
        <dbReference type="SMART" id="SM00278"/>
    </source>
</evidence>
<dbReference type="PANTHER" id="PTHR21180">
    <property type="entry name" value="ENDONUCLEASE/EXONUCLEASE/PHOSPHATASE FAMILY DOMAIN-CONTAINING PROTEIN 1"/>
    <property type="match status" value="1"/>
</dbReference>
<dbReference type="EMBL" id="BAABGP010000011">
    <property type="protein sequence ID" value="GAA4484411.1"/>
    <property type="molecule type" value="Genomic_DNA"/>
</dbReference>
<comment type="caution">
    <text evidence="3">The sequence shown here is derived from an EMBL/GenBank/DDBJ whole genome shotgun (WGS) entry which is preliminary data.</text>
</comment>
<keyword evidence="1" id="KW-1133">Transmembrane helix</keyword>
<proteinExistence type="predicted"/>
<dbReference type="InterPro" id="IPR003583">
    <property type="entry name" value="Hlx-hairpin-Hlx_DNA-bd_motif"/>
</dbReference>
<dbReference type="Gene3D" id="1.10.150.280">
    <property type="entry name" value="AF1531-like domain"/>
    <property type="match status" value="1"/>
</dbReference>
<evidence type="ECO:0000256" key="1">
    <source>
        <dbReference type="SAM" id="Phobius"/>
    </source>
</evidence>
<name>A0ABP8PCT9_9MICO</name>
<gene>
    <name evidence="3" type="ORF">GCM10023171_17270</name>
</gene>
<keyword evidence="1" id="KW-0812">Transmembrane</keyword>
<feature type="domain" description="Helix-hairpin-helix DNA-binding motif class 1" evidence="2">
    <location>
        <begin position="196"/>
        <end position="215"/>
    </location>
</feature>
<dbReference type="Pfam" id="PF12836">
    <property type="entry name" value="HHH_3"/>
    <property type="match status" value="1"/>
</dbReference>
<dbReference type="Pfam" id="PF10531">
    <property type="entry name" value="SLBB"/>
    <property type="match status" value="1"/>
</dbReference>
<keyword evidence="1" id="KW-0472">Membrane</keyword>
<dbReference type="InterPro" id="IPR051675">
    <property type="entry name" value="Endo/Exo/Phosphatase_dom_1"/>
</dbReference>
<feature type="transmembrane region" description="Helical" evidence="1">
    <location>
        <begin position="24"/>
        <end position="46"/>
    </location>
</feature>
<dbReference type="SUPFAM" id="SSF47781">
    <property type="entry name" value="RuvA domain 2-like"/>
    <property type="match status" value="1"/>
</dbReference>
<dbReference type="SMART" id="SM00278">
    <property type="entry name" value="HhH1"/>
    <property type="match status" value="2"/>
</dbReference>
<dbReference type="Proteomes" id="UP001500731">
    <property type="component" value="Unassembled WGS sequence"/>
</dbReference>
<keyword evidence="4" id="KW-1185">Reference proteome</keyword>
<organism evidence="3 4">
    <name type="scientific">Microbacterium panaciterrae</name>
    <dbReference type="NCBI Taxonomy" id="985759"/>
    <lineage>
        <taxon>Bacteria</taxon>
        <taxon>Bacillati</taxon>
        <taxon>Actinomycetota</taxon>
        <taxon>Actinomycetes</taxon>
        <taxon>Micrococcales</taxon>
        <taxon>Microbacteriaceae</taxon>
        <taxon>Microbacterium</taxon>
    </lineage>
</organism>
<dbReference type="Gene3D" id="3.10.560.10">
    <property type="entry name" value="Outer membrane lipoprotein wza domain like"/>
    <property type="match status" value="1"/>
</dbReference>
<protein>
    <recommendedName>
        <fullName evidence="2">Helix-hairpin-helix DNA-binding motif class 1 domain-containing protein</fullName>
    </recommendedName>
</protein>
<dbReference type="PANTHER" id="PTHR21180:SF32">
    <property type="entry name" value="ENDONUCLEASE_EXONUCLEASE_PHOSPHATASE FAMILY DOMAIN-CONTAINING PROTEIN 1"/>
    <property type="match status" value="1"/>
</dbReference>
<evidence type="ECO:0000313" key="4">
    <source>
        <dbReference type="Proteomes" id="UP001500731"/>
    </source>
</evidence>
<accession>A0ABP8PCT9</accession>
<reference evidence="4" key="1">
    <citation type="journal article" date="2019" name="Int. J. Syst. Evol. Microbiol.">
        <title>The Global Catalogue of Microorganisms (GCM) 10K type strain sequencing project: providing services to taxonomists for standard genome sequencing and annotation.</title>
        <authorList>
            <consortium name="The Broad Institute Genomics Platform"/>
            <consortium name="The Broad Institute Genome Sequencing Center for Infectious Disease"/>
            <person name="Wu L."/>
            <person name="Ma J."/>
        </authorList>
    </citation>
    <scope>NUCLEOTIDE SEQUENCE [LARGE SCALE GENOMIC DNA]</scope>
    <source>
        <strain evidence="4">JCM 17839</strain>
    </source>
</reference>
<evidence type="ECO:0000313" key="3">
    <source>
        <dbReference type="EMBL" id="GAA4484411.1"/>
    </source>
</evidence>
<sequence>MTDEPDPETPTAVVVARAPRRIRLGLGAAVVVALVAVSVTVGVGLLTRSSAAPETIPATPRPSSAGSGISAGSVYVHVLGQVARPGLYVLDDGARVAEALAAAGGTLPDADQGAVNLARPLTDGEQIVVPAIGAEPAGTASGTGSAGAAGSGAPGALIDLNTADVAALDTLPRIGPALAQRIIDWRTANGRFTSVDDLLAVPGIGDKMLASIRDLVRV</sequence>
<dbReference type="InterPro" id="IPR019554">
    <property type="entry name" value="Soluble_ligand-bd"/>
</dbReference>
<feature type="domain" description="Helix-hairpin-helix DNA-binding motif class 1" evidence="2">
    <location>
        <begin position="166"/>
        <end position="185"/>
    </location>
</feature>